<keyword evidence="12 23" id="KW-1133">Transmembrane helix</keyword>
<dbReference type="InterPro" id="IPR008207">
    <property type="entry name" value="Sig_transdc_His_kin_Hpt_dom"/>
</dbReference>
<evidence type="ECO:0000256" key="22">
    <source>
        <dbReference type="SAM" id="MobiDB-lite"/>
    </source>
</evidence>
<evidence type="ECO:0000256" key="9">
    <source>
        <dbReference type="ARBA" id="ARBA00022741"/>
    </source>
</evidence>
<feature type="region of interest" description="Disordered" evidence="22">
    <location>
        <begin position="272"/>
        <end position="292"/>
    </location>
</feature>
<reference evidence="30 31" key="1">
    <citation type="submission" date="2019-07" db="EMBL/GenBank/DDBJ databases">
        <title>Tepidimonas charontis SPSP-6 draft genome.</title>
        <authorList>
            <person name="Da Costa M.S."/>
            <person name="Froufe H.J.C."/>
            <person name="Egas C."/>
            <person name="Albuquerque L."/>
        </authorList>
    </citation>
    <scope>NUCLEOTIDE SEQUENCE [LARGE SCALE GENOMIC DNA]</scope>
    <source>
        <strain evidence="30 31">SPSP-6</strain>
    </source>
</reference>
<dbReference type="PROSITE" id="PS50110">
    <property type="entry name" value="RESPONSE_REGULATORY"/>
    <property type="match status" value="2"/>
</dbReference>
<dbReference type="InterPro" id="IPR001610">
    <property type="entry name" value="PAC"/>
</dbReference>
<evidence type="ECO:0000256" key="3">
    <source>
        <dbReference type="ARBA" id="ARBA00012438"/>
    </source>
</evidence>
<dbReference type="Pfam" id="PF03924">
    <property type="entry name" value="CHASE"/>
    <property type="match status" value="1"/>
</dbReference>
<dbReference type="Pfam" id="PF02518">
    <property type="entry name" value="HATPase_c"/>
    <property type="match status" value="1"/>
</dbReference>
<keyword evidence="13" id="KW-0902">Two-component regulatory system</keyword>
<dbReference type="PANTHER" id="PTHR45339">
    <property type="entry name" value="HYBRID SIGNAL TRANSDUCTION HISTIDINE KINASE J"/>
    <property type="match status" value="1"/>
</dbReference>
<dbReference type="SMART" id="SM00448">
    <property type="entry name" value="REC"/>
    <property type="match status" value="2"/>
</dbReference>
<keyword evidence="6 30" id="KW-0808">Transferase</keyword>
<dbReference type="SUPFAM" id="SSF55874">
    <property type="entry name" value="ATPase domain of HSP90 chaperone/DNA topoisomerase II/histidine kinase"/>
    <property type="match status" value="1"/>
</dbReference>
<evidence type="ECO:0000313" key="30">
    <source>
        <dbReference type="EMBL" id="TSE30673.1"/>
    </source>
</evidence>
<feature type="domain" description="PAS" evidence="26">
    <location>
        <begin position="388"/>
        <end position="459"/>
    </location>
</feature>
<dbReference type="RefSeq" id="WP_161595524.1">
    <property type="nucleotide sequence ID" value="NZ_VJON01000052.1"/>
</dbReference>
<dbReference type="SUPFAM" id="SSF47384">
    <property type="entry name" value="Homodimeric domain of signal transducing histidine kinase"/>
    <property type="match status" value="1"/>
</dbReference>
<dbReference type="OrthoDB" id="5519028at2"/>
<sequence>MSPASLQPRDGAPSQGRAWGLLLVIIATIVAVLMVGGAGSLWLQRQDRDDLQAALERDLIVVEARLEQAVERYATLLLAVRGWLHAHPEGDWRQARAFMAPQELAERYPALSGIAFVRRVAQADVPRWQADVNRRGLSTPVRARPIRPAGPPTDDHFLIDWIEPPGKEHLVGLELSSDPIRWQAMQQAARSGQATLSAPVWLANAPKGAYGFLLVLPVYSGGWTPAAPADRERLLEGFVVLGVPAQELAREAGMVVSALDWHWVDHAASQQAARTPPLQDLPSDPQPGPRGVELLDSDRHGVLQRVGAEADWRGAAQAGAHRRVVLAGRAFDLYVRSTPEVERSAQSWAAHWVAVGALPVALLAAWAVSAAYRLRRSERERLALLQSDVQRLALVARHTHNAVLFTDRSGRVTWMNTAAEALTGYTLDEMRGQKPGALLQCPRSDPRALQALREAVRDGRDVTIDILNRAKDGREYWVAIDVIALHDAAGVCTGFMAVEADITERVRAQERLQVALAEATALMETIRQHAIVSQAAPDGTIVDVNEAFCRISGYTRDELIGAPHRIVNSGVHDVAFWRDFWVTIRSGRGWRGEICNRAKSGDLYWVDSIVAPLFDAQGQIERYLSIRFDITARKLADQALAASRARLQAILEATRAGTWVMDPDTGHAYVDAQWWRMLGWRTDDGPPPPRVMRDEWAARVHPDDLPGLELALLGIMAGSEETLEYTLRLRHRDGSWRWVVTRARRQPDPQDAQRLAIYGTNLDITPLKTAEEAAARAERLLRSAIETLGEGFALYDPEDRLVFCNQRYRDYYPLAAPLMEPGRTFEEIVRYGAERGEYTAAVGRVQAWVAERVAQHRQSNYELTQHLSDGRVLRIIERRTPEGYTVGFRIDITDLERARAVAEEKEQLLVNALQALGASLSVFDAEERLLWANDQFYALHAGLRDILQLGVSFDTFIRTGLMRGEIKLPPGTDAETWLAQRVADFRAGRTDRVVQRGDGTALRIVERRLPNGHTVGLRFDVTELERARRAAEEASRAKSQFLANMSHEIRTPMNAVLGMLQLLLGTPLDARQRDYAEKSEAAAKSLLGIINDILDFSKIEAGKLELHCEPFAVDRLWRDLATLYAANLRGKRLELLFDIDRTIPRVLIGDALRLQQVLINLGGNAIKFTHQGSVTLRVRLIALEPGPDGAPVARLQFAVIDTGIGITPEQRQRLFQAFNQAESGITRQYGGTGLGLVISQRLVQLMGGEITLDSTPGQGSTFAFEIALPVAQTVPAELQPRPALPDLQGLRCLVVDDHPEARTVICGALRALGWQCEMQADAEAALACLQRGQRYDVVFIDWTLPGMDGLALARAWREWEAAHPAVPSPATRSVLIMVSASGRDALDGTDAGSAGVLDGYLVKPVTASMLFDAVADARAPQQASAKATARAVRQRLRGLRVLLVEDNPINQQVATELLRREGAEVTVADNGQKAVDALQRRADAFDVVLMDMQMPVLDGLQATVVIRQRLGLTAIPIIAMTANAMASDREACLAVGMNDHVGKPFAIDQLVQVLRHWAPHAVRDEEGPAMDAAPANGAAAPLASAPTLAEGLPAADAALADAPAARDWPDADRVEVDAALQRLGGDPVLYQRVVRGFVQGLPAVQADLQARLGQVPDAALVAALHTLKGTASTVGAVRLAQCAARAEQAVKAVLAAAEGPAATPLDSSAWWPPLAAELQMSADALQRVLQVMQERGLVPAEVEAPRDTAAADPANWRAELVRLQVLLQQGDMEALEVHDRMLSDAAVAADPRWAALHQAMEGLDFEAAQQAVATLLAAPGAA</sequence>
<evidence type="ECO:0000256" key="7">
    <source>
        <dbReference type="ARBA" id="ARBA00022692"/>
    </source>
</evidence>
<dbReference type="PROSITE" id="PS50839">
    <property type="entry name" value="CHASE"/>
    <property type="match status" value="1"/>
</dbReference>
<dbReference type="InterPro" id="IPR035965">
    <property type="entry name" value="PAS-like_dom_sf"/>
</dbReference>
<dbReference type="GO" id="GO:0005524">
    <property type="term" value="F:ATP binding"/>
    <property type="evidence" value="ECO:0007669"/>
    <property type="project" value="UniProtKB-KW"/>
</dbReference>
<evidence type="ECO:0000256" key="4">
    <source>
        <dbReference type="ARBA" id="ARBA00022475"/>
    </source>
</evidence>
<keyword evidence="14" id="KW-0843">Virulence</keyword>
<dbReference type="Gene3D" id="3.40.50.2300">
    <property type="match status" value="2"/>
</dbReference>
<comment type="function">
    <text evidence="16">Member of the two-component regulatory system BvgS/BvgA. Phosphorylates BvgA via a four-step phosphorelay in response to environmental signals.</text>
</comment>
<keyword evidence="7 23" id="KW-0812">Transmembrane</keyword>
<evidence type="ECO:0000256" key="8">
    <source>
        <dbReference type="ARBA" id="ARBA00022729"/>
    </source>
</evidence>
<evidence type="ECO:0000259" key="24">
    <source>
        <dbReference type="PROSITE" id="PS50109"/>
    </source>
</evidence>
<dbReference type="Gene3D" id="3.30.450.350">
    <property type="entry name" value="CHASE domain"/>
    <property type="match status" value="1"/>
</dbReference>
<dbReference type="Pfam" id="PF01627">
    <property type="entry name" value="Hpt"/>
    <property type="match status" value="1"/>
</dbReference>
<evidence type="ECO:0000256" key="21">
    <source>
        <dbReference type="PROSITE-ProRule" id="PRU00169"/>
    </source>
</evidence>
<dbReference type="InterPro" id="IPR013655">
    <property type="entry name" value="PAS_fold_3"/>
</dbReference>
<evidence type="ECO:0000256" key="12">
    <source>
        <dbReference type="ARBA" id="ARBA00022989"/>
    </source>
</evidence>
<dbReference type="Gene3D" id="3.30.450.20">
    <property type="entry name" value="PAS domain"/>
    <property type="match status" value="4"/>
</dbReference>
<dbReference type="InterPro" id="IPR004358">
    <property type="entry name" value="Sig_transdc_His_kin-like_C"/>
</dbReference>
<dbReference type="SMART" id="SM00091">
    <property type="entry name" value="PAS"/>
    <property type="match status" value="4"/>
</dbReference>
<dbReference type="Proteomes" id="UP000318294">
    <property type="component" value="Unassembled WGS sequence"/>
</dbReference>
<evidence type="ECO:0000256" key="23">
    <source>
        <dbReference type="SAM" id="Phobius"/>
    </source>
</evidence>
<dbReference type="InterPro" id="IPR003594">
    <property type="entry name" value="HATPase_dom"/>
</dbReference>
<feature type="domain" description="Histidine kinase" evidence="24">
    <location>
        <begin position="1044"/>
        <end position="1270"/>
    </location>
</feature>
<dbReference type="InterPro" id="IPR036097">
    <property type="entry name" value="HisK_dim/P_sf"/>
</dbReference>
<feature type="domain" description="PAC" evidence="27">
    <location>
        <begin position="460"/>
        <end position="514"/>
    </location>
</feature>
<evidence type="ECO:0000256" key="10">
    <source>
        <dbReference type="ARBA" id="ARBA00022777"/>
    </source>
</evidence>
<evidence type="ECO:0000259" key="26">
    <source>
        <dbReference type="PROSITE" id="PS50112"/>
    </source>
</evidence>
<comment type="catalytic activity">
    <reaction evidence="1">
        <text>ATP + protein L-histidine = ADP + protein N-phospho-L-histidine.</text>
        <dbReference type="EC" id="2.7.13.3"/>
    </reaction>
</comment>
<dbReference type="InterPro" id="IPR001789">
    <property type="entry name" value="Sig_transdc_resp-reg_receiver"/>
</dbReference>
<proteinExistence type="predicted"/>
<comment type="caution">
    <text evidence="30">The sequence shown here is derived from an EMBL/GenBank/DDBJ whole genome shotgun (WGS) entry which is preliminary data.</text>
</comment>
<dbReference type="Pfam" id="PF08447">
    <property type="entry name" value="PAS_3"/>
    <property type="match status" value="1"/>
</dbReference>
<dbReference type="Pfam" id="PF13426">
    <property type="entry name" value="PAS_9"/>
    <property type="match status" value="2"/>
</dbReference>
<accession>A0A554X4E2</accession>
<keyword evidence="9" id="KW-0547">Nucleotide-binding</keyword>
<protein>
    <recommendedName>
        <fullName evidence="18">Sensory/regulatory protein RpfC</fullName>
        <ecNumber evidence="3">2.7.13.3</ecNumber>
    </recommendedName>
    <alternativeName>
        <fullName evidence="19">Virulence sensor protein BvgS</fullName>
    </alternativeName>
</protein>
<organism evidence="30 31">
    <name type="scientific">Tepidimonas charontis</name>
    <dbReference type="NCBI Taxonomy" id="2267262"/>
    <lineage>
        <taxon>Bacteria</taxon>
        <taxon>Pseudomonadati</taxon>
        <taxon>Pseudomonadota</taxon>
        <taxon>Betaproteobacteria</taxon>
        <taxon>Burkholderiales</taxon>
        <taxon>Tepidimonas</taxon>
    </lineage>
</organism>
<dbReference type="InterPro" id="IPR036641">
    <property type="entry name" value="HPT_dom_sf"/>
</dbReference>
<dbReference type="CDD" id="cd00088">
    <property type="entry name" value="HPT"/>
    <property type="match status" value="1"/>
</dbReference>
<feature type="transmembrane region" description="Helical" evidence="23">
    <location>
        <begin position="348"/>
        <end position="372"/>
    </location>
</feature>
<dbReference type="GO" id="GO:0000155">
    <property type="term" value="F:phosphorelay sensor kinase activity"/>
    <property type="evidence" value="ECO:0007669"/>
    <property type="project" value="InterPro"/>
</dbReference>
<evidence type="ECO:0000256" key="15">
    <source>
        <dbReference type="ARBA" id="ARBA00023136"/>
    </source>
</evidence>
<feature type="modified residue" description="Phosphohistidine" evidence="20">
    <location>
        <position position="1665"/>
    </location>
</feature>
<evidence type="ECO:0000259" key="29">
    <source>
        <dbReference type="PROSITE" id="PS50894"/>
    </source>
</evidence>
<feature type="domain" description="Response regulatory" evidence="25">
    <location>
        <begin position="1440"/>
        <end position="1558"/>
    </location>
</feature>
<dbReference type="NCBIfam" id="TIGR00229">
    <property type="entry name" value="sensory_box"/>
    <property type="match status" value="3"/>
</dbReference>
<evidence type="ECO:0000256" key="13">
    <source>
        <dbReference type="ARBA" id="ARBA00023012"/>
    </source>
</evidence>
<dbReference type="InterPro" id="IPR005467">
    <property type="entry name" value="His_kinase_dom"/>
</dbReference>
<dbReference type="Pfam" id="PF00072">
    <property type="entry name" value="Response_reg"/>
    <property type="match status" value="2"/>
</dbReference>
<dbReference type="EC" id="2.7.13.3" evidence="3"/>
<feature type="domain" description="PAC" evidence="27">
    <location>
        <begin position="588"/>
        <end position="642"/>
    </location>
</feature>
<evidence type="ECO:0000256" key="5">
    <source>
        <dbReference type="ARBA" id="ARBA00022553"/>
    </source>
</evidence>
<dbReference type="CDD" id="cd00082">
    <property type="entry name" value="HisKA"/>
    <property type="match status" value="1"/>
</dbReference>
<dbReference type="InterPro" id="IPR006189">
    <property type="entry name" value="CHASE_dom"/>
</dbReference>
<dbReference type="InterPro" id="IPR036890">
    <property type="entry name" value="HATPase_C_sf"/>
</dbReference>
<dbReference type="FunFam" id="3.30.565.10:FF:000010">
    <property type="entry name" value="Sensor histidine kinase RcsC"/>
    <property type="match status" value="1"/>
</dbReference>
<keyword evidence="10 30" id="KW-0418">Kinase</keyword>
<evidence type="ECO:0000256" key="6">
    <source>
        <dbReference type="ARBA" id="ARBA00022679"/>
    </source>
</evidence>
<dbReference type="CDD" id="cd00130">
    <property type="entry name" value="PAS"/>
    <property type="match status" value="3"/>
</dbReference>
<dbReference type="Pfam" id="PF00512">
    <property type="entry name" value="HisKA"/>
    <property type="match status" value="1"/>
</dbReference>
<dbReference type="SUPFAM" id="SSF52172">
    <property type="entry name" value="CheY-like"/>
    <property type="match status" value="2"/>
</dbReference>
<keyword evidence="8" id="KW-0732">Signal</keyword>
<keyword evidence="15 23" id="KW-0472">Membrane</keyword>
<dbReference type="SUPFAM" id="SSF47226">
    <property type="entry name" value="Histidine-containing phosphotransfer domain, HPT domain"/>
    <property type="match status" value="1"/>
</dbReference>
<dbReference type="PROSITE" id="PS50113">
    <property type="entry name" value="PAC"/>
    <property type="match status" value="3"/>
</dbReference>
<keyword evidence="5 21" id="KW-0597">Phosphoprotein</keyword>
<dbReference type="PANTHER" id="PTHR45339:SF1">
    <property type="entry name" value="HYBRID SIGNAL TRANSDUCTION HISTIDINE KINASE J"/>
    <property type="match status" value="1"/>
</dbReference>
<dbReference type="Gene3D" id="3.30.565.10">
    <property type="entry name" value="Histidine kinase-like ATPase, C-terminal domain"/>
    <property type="match status" value="1"/>
</dbReference>
<evidence type="ECO:0000259" key="28">
    <source>
        <dbReference type="PROSITE" id="PS50839"/>
    </source>
</evidence>
<feature type="domain" description="CHASE" evidence="28">
    <location>
        <begin position="154"/>
        <end position="259"/>
    </location>
</feature>
<keyword evidence="11" id="KW-0067">ATP-binding</keyword>
<evidence type="ECO:0000259" key="25">
    <source>
        <dbReference type="PROSITE" id="PS50110"/>
    </source>
</evidence>
<dbReference type="Pfam" id="PF12860">
    <property type="entry name" value="PAS_7"/>
    <property type="match status" value="2"/>
</dbReference>
<dbReference type="PROSITE" id="PS50112">
    <property type="entry name" value="PAS"/>
    <property type="match status" value="2"/>
</dbReference>
<gene>
    <name evidence="30" type="primary">barA_2</name>
    <name evidence="30" type="ORF">Tchar_02400</name>
</gene>
<feature type="transmembrane region" description="Helical" evidence="23">
    <location>
        <begin position="21"/>
        <end position="43"/>
    </location>
</feature>
<feature type="domain" description="HPt" evidence="29">
    <location>
        <begin position="1626"/>
        <end position="1732"/>
    </location>
</feature>
<dbReference type="SMART" id="SM00388">
    <property type="entry name" value="HisKA"/>
    <property type="match status" value="1"/>
</dbReference>
<evidence type="ECO:0000256" key="16">
    <source>
        <dbReference type="ARBA" id="ARBA00058004"/>
    </source>
</evidence>
<dbReference type="SMART" id="SM00086">
    <property type="entry name" value="PAC"/>
    <property type="match status" value="3"/>
</dbReference>
<dbReference type="CDD" id="cd16922">
    <property type="entry name" value="HATPase_EvgS-ArcB-TorS-like"/>
    <property type="match status" value="1"/>
</dbReference>
<dbReference type="InterPro" id="IPR003661">
    <property type="entry name" value="HisK_dim/P_dom"/>
</dbReference>
<keyword evidence="31" id="KW-1185">Reference proteome</keyword>
<dbReference type="SUPFAM" id="SSF55785">
    <property type="entry name" value="PYP-like sensor domain (PAS domain)"/>
    <property type="match status" value="4"/>
</dbReference>
<evidence type="ECO:0000256" key="2">
    <source>
        <dbReference type="ARBA" id="ARBA00004651"/>
    </source>
</evidence>
<feature type="modified residue" description="4-aspartylphosphate" evidence="21">
    <location>
        <position position="1341"/>
    </location>
</feature>
<dbReference type="GO" id="GO:0005886">
    <property type="term" value="C:plasma membrane"/>
    <property type="evidence" value="ECO:0007669"/>
    <property type="project" value="UniProtKB-SubCell"/>
</dbReference>
<dbReference type="FunFam" id="1.10.287.130:FF:000002">
    <property type="entry name" value="Two-component osmosensing histidine kinase"/>
    <property type="match status" value="1"/>
</dbReference>
<evidence type="ECO:0000256" key="1">
    <source>
        <dbReference type="ARBA" id="ARBA00000085"/>
    </source>
</evidence>
<feature type="domain" description="PAS" evidence="26">
    <location>
        <begin position="538"/>
        <end position="561"/>
    </location>
</feature>
<dbReference type="InterPro" id="IPR000014">
    <property type="entry name" value="PAS"/>
</dbReference>
<keyword evidence="4" id="KW-1003">Cell membrane</keyword>
<evidence type="ECO:0000256" key="19">
    <source>
        <dbReference type="ARBA" id="ARBA00070152"/>
    </source>
</evidence>
<dbReference type="InterPro" id="IPR011006">
    <property type="entry name" value="CheY-like_superfamily"/>
</dbReference>
<feature type="modified residue" description="4-aspartylphosphate" evidence="21">
    <location>
        <position position="1491"/>
    </location>
</feature>
<evidence type="ECO:0000256" key="11">
    <source>
        <dbReference type="ARBA" id="ARBA00022840"/>
    </source>
</evidence>
<comment type="subcellular location">
    <subcellularLocation>
        <location evidence="2">Cell membrane</location>
        <topology evidence="2">Multi-pass membrane protein</topology>
    </subcellularLocation>
</comment>
<evidence type="ECO:0000313" key="31">
    <source>
        <dbReference type="Proteomes" id="UP000318294"/>
    </source>
</evidence>
<name>A0A554X4E2_9BURK</name>
<dbReference type="CDD" id="cd17546">
    <property type="entry name" value="REC_hyHK_CKI1_RcsC-like"/>
    <property type="match status" value="2"/>
</dbReference>
<dbReference type="PROSITE" id="PS50109">
    <property type="entry name" value="HIS_KIN"/>
    <property type="match status" value="1"/>
</dbReference>
<dbReference type="SMART" id="SM00387">
    <property type="entry name" value="HATPase_c"/>
    <property type="match status" value="1"/>
</dbReference>
<evidence type="ECO:0000256" key="18">
    <source>
        <dbReference type="ARBA" id="ARBA00068150"/>
    </source>
</evidence>
<feature type="domain" description="Response regulatory" evidence="25">
    <location>
        <begin position="1291"/>
        <end position="1418"/>
    </location>
</feature>
<dbReference type="SMART" id="SM01079">
    <property type="entry name" value="CHASE"/>
    <property type="match status" value="1"/>
</dbReference>
<dbReference type="PROSITE" id="PS50894">
    <property type="entry name" value="HPT"/>
    <property type="match status" value="1"/>
</dbReference>
<evidence type="ECO:0000256" key="14">
    <source>
        <dbReference type="ARBA" id="ARBA00023026"/>
    </source>
</evidence>
<dbReference type="Gene3D" id="1.10.287.130">
    <property type="match status" value="1"/>
</dbReference>
<dbReference type="InterPro" id="IPR000700">
    <property type="entry name" value="PAS-assoc_C"/>
</dbReference>
<evidence type="ECO:0000256" key="17">
    <source>
        <dbReference type="ARBA" id="ARBA00064003"/>
    </source>
</evidence>
<dbReference type="InterPro" id="IPR042240">
    <property type="entry name" value="CHASE_sf"/>
</dbReference>
<evidence type="ECO:0000256" key="20">
    <source>
        <dbReference type="PROSITE-ProRule" id="PRU00110"/>
    </source>
</evidence>
<comment type="subunit">
    <text evidence="17">At low DSF concentrations, interacts with RpfF.</text>
</comment>
<feature type="domain" description="PAC" evidence="27">
    <location>
        <begin position="723"/>
        <end position="776"/>
    </location>
</feature>
<dbReference type="PRINTS" id="PR00344">
    <property type="entry name" value="BCTRLSENSOR"/>
</dbReference>
<evidence type="ECO:0000259" key="27">
    <source>
        <dbReference type="PROSITE" id="PS50113"/>
    </source>
</evidence>
<dbReference type="EMBL" id="VJON01000052">
    <property type="protein sequence ID" value="TSE30673.1"/>
    <property type="molecule type" value="Genomic_DNA"/>
</dbReference>
<dbReference type="Gene3D" id="1.20.120.160">
    <property type="entry name" value="HPT domain"/>
    <property type="match status" value="1"/>
</dbReference>